<gene>
    <name evidence="1" type="ORF">LCGC14_0220150</name>
</gene>
<dbReference type="AlphaFoldDB" id="A0A0F9UD87"/>
<reference evidence="1" key="1">
    <citation type="journal article" date="2015" name="Nature">
        <title>Complex archaea that bridge the gap between prokaryotes and eukaryotes.</title>
        <authorList>
            <person name="Spang A."/>
            <person name="Saw J.H."/>
            <person name="Jorgensen S.L."/>
            <person name="Zaremba-Niedzwiedzka K."/>
            <person name="Martijn J."/>
            <person name="Lind A.E."/>
            <person name="van Eijk R."/>
            <person name="Schleper C."/>
            <person name="Guy L."/>
            <person name="Ettema T.J."/>
        </authorList>
    </citation>
    <scope>NUCLEOTIDE SEQUENCE</scope>
</reference>
<organism evidence="1">
    <name type="scientific">marine sediment metagenome</name>
    <dbReference type="NCBI Taxonomy" id="412755"/>
    <lineage>
        <taxon>unclassified sequences</taxon>
        <taxon>metagenomes</taxon>
        <taxon>ecological metagenomes</taxon>
    </lineage>
</organism>
<dbReference type="EMBL" id="LAZR01000105">
    <property type="protein sequence ID" value="KKN91150.1"/>
    <property type="molecule type" value="Genomic_DNA"/>
</dbReference>
<proteinExistence type="predicted"/>
<protein>
    <submittedName>
        <fullName evidence="1">Uncharacterized protein</fullName>
    </submittedName>
</protein>
<comment type="caution">
    <text evidence="1">The sequence shown here is derived from an EMBL/GenBank/DDBJ whole genome shotgun (WGS) entry which is preliminary data.</text>
</comment>
<evidence type="ECO:0000313" key="1">
    <source>
        <dbReference type="EMBL" id="KKN91150.1"/>
    </source>
</evidence>
<accession>A0A0F9UD87</accession>
<sequence length="73" mass="8491">MTRYSLKSEAWREYDFNGRVYRIDRPRELFLSLRGTTHRVVDCFGIVHCCPAPGQNGCVLRWSPKNASNPVDF</sequence>
<name>A0A0F9UD87_9ZZZZ</name>